<organism evidence="13 14">
    <name type="scientific">Oedothorax gibbosus</name>
    <dbReference type="NCBI Taxonomy" id="931172"/>
    <lineage>
        <taxon>Eukaryota</taxon>
        <taxon>Metazoa</taxon>
        <taxon>Ecdysozoa</taxon>
        <taxon>Arthropoda</taxon>
        <taxon>Chelicerata</taxon>
        <taxon>Arachnida</taxon>
        <taxon>Araneae</taxon>
        <taxon>Araneomorphae</taxon>
        <taxon>Entelegynae</taxon>
        <taxon>Araneoidea</taxon>
        <taxon>Linyphiidae</taxon>
        <taxon>Erigoninae</taxon>
        <taxon>Oedothorax</taxon>
    </lineage>
</organism>
<feature type="binding site" evidence="8">
    <location>
        <position position="443"/>
    </location>
    <ligand>
        <name>Zn(2+)</name>
        <dbReference type="ChEBI" id="CHEBI:29105"/>
        <note>catalytic</note>
    </ligand>
</feature>
<evidence type="ECO:0000256" key="4">
    <source>
        <dbReference type="ARBA" id="ARBA00022833"/>
    </source>
</evidence>
<dbReference type="InterPro" id="IPR034030">
    <property type="entry name" value="ZnMc_salivary_gland_MPs"/>
</dbReference>
<feature type="compositionally biased region" description="Polar residues" evidence="10">
    <location>
        <begin position="638"/>
        <end position="662"/>
    </location>
</feature>
<evidence type="ECO:0000256" key="6">
    <source>
        <dbReference type="ARBA" id="ARBA00023157"/>
    </source>
</evidence>
<dbReference type="Proteomes" id="UP000827092">
    <property type="component" value="Unassembled WGS sequence"/>
</dbReference>
<feature type="domain" description="Thyroglobulin type-1" evidence="12">
    <location>
        <begin position="807"/>
        <end position="866"/>
    </location>
</feature>
<evidence type="ECO:0000256" key="10">
    <source>
        <dbReference type="SAM" id="MobiDB-lite"/>
    </source>
</evidence>
<evidence type="ECO:0000256" key="8">
    <source>
        <dbReference type="PROSITE-ProRule" id="PRU00276"/>
    </source>
</evidence>
<feature type="domain" description="Peptidase M12B" evidence="11">
    <location>
        <begin position="279"/>
        <end position="514"/>
    </location>
</feature>
<keyword evidence="6 9" id="KW-1015">Disulfide bond</keyword>
<keyword evidence="4 8" id="KW-0862">Zinc</keyword>
<dbReference type="SUPFAM" id="SSF57610">
    <property type="entry name" value="Thyroglobulin type-1 domain"/>
    <property type="match status" value="2"/>
</dbReference>
<dbReference type="CDD" id="cd04272">
    <property type="entry name" value="ZnMc_salivary_gland_MPs"/>
    <property type="match status" value="1"/>
</dbReference>
<dbReference type="PANTHER" id="PTHR11905">
    <property type="entry name" value="ADAM A DISINTEGRIN AND METALLOPROTEASE DOMAIN"/>
    <property type="match status" value="1"/>
</dbReference>
<evidence type="ECO:0000256" key="3">
    <source>
        <dbReference type="ARBA" id="ARBA00022801"/>
    </source>
</evidence>
<feature type="domain" description="Thyroglobulin type-1" evidence="12">
    <location>
        <begin position="747"/>
        <end position="798"/>
    </location>
</feature>
<evidence type="ECO:0000313" key="13">
    <source>
        <dbReference type="EMBL" id="KAG8181839.1"/>
    </source>
</evidence>
<dbReference type="Pfam" id="PF17771">
    <property type="entry name" value="ADAMTS_CR_2"/>
    <property type="match status" value="1"/>
</dbReference>
<reference evidence="13 14" key="1">
    <citation type="journal article" date="2022" name="Nat. Ecol. Evol.">
        <title>A masculinizing supergene underlies an exaggerated male reproductive morph in a spider.</title>
        <authorList>
            <person name="Hendrickx F."/>
            <person name="De Corte Z."/>
            <person name="Sonet G."/>
            <person name="Van Belleghem S.M."/>
            <person name="Kostlbacher S."/>
            <person name="Vangestel C."/>
        </authorList>
    </citation>
    <scope>NUCLEOTIDE SEQUENCE [LARGE SCALE GENOMIC DNA]</scope>
    <source>
        <strain evidence="13">W744_W776</strain>
    </source>
</reference>
<evidence type="ECO:0000256" key="7">
    <source>
        <dbReference type="ARBA" id="ARBA00023180"/>
    </source>
</evidence>
<feature type="disulfide bond" evidence="9">
    <location>
        <begin position="781"/>
        <end position="788"/>
    </location>
</feature>
<keyword evidence="14" id="KW-1185">Reference proteome</keyword>
<dbReference type="PROSITE" id="PS00484">
    <property type="entry name" value="THYROGLOBULIN_1_1"/>
    <property type="match status" value="1"/>
</dbReference>
<evidence type="ECO:0000259" key="11">
    <source>
        <dbReference type="PROSITE" id="PS50215"/>
    </source>
</evidence>
<feature type="region of interest" description="Disordered" evidence="10">
    <location>
        <begin position="618"/>
        <end position="664"/>
    </location>
</feature>
<evidence type="ECO:0000259" key="12">
    <source>
        <dbReference type="PROSITE" id="PS51162"/>
    </source>
</evidence>
<feature type="active site" evidence="8">
    <location>
        <position position="444"/>
    </location>
</feature>
<gene>
    <name evidence="13" type="ORF">JTE90_003986</name>
</gene>
<dbReference type="InterPro" id="IPR024079">
    <property type="entry name" value="MetalloPept_cat_dom_sf"/>
</dbReference>
<dbReference type="Gene3D" id="4.10.800.10">
    <property type="entry name" value="Thyroglobulin type-1"/>
    <property type="match status" value="2"/>
</dbReference>
<keyword evidence="7" id="KW-0325">Glycoprotein</keyword>
<evidence type="ECO:0000256" key="1">
    <source>
        <dbReference type="ARBA" id="ARBA00022670"/>
    </source>
</evidence>
<dbReference type="SMART" id="SM00211">
    <property type="entry name" value="TY"/>
    <property type="match status" value="2"/>
</dbReference>
<protein>
    <submittedName>
        <fullName evidence="13">Uncharacterized protein</fullName>
    </submittedName>
</protein>
<evidence type="ECO:0000256" key="2">
    <source>
        <dbReference type="ARBA" id="ARBA00022723"/>
    </source>
</evidence>
<dbReference type="InterPro" id="IPR000716">
    <property type="entry name" value="Thyroglobulin_1"/>
</dbReference>
<dbReference type="PANTHER" id="PTHR11905:SF249">
    <property type="entry name" value="SOL NARAE, ISOFORM C"/>
    <property type="match status" value="1"/>
</dbReference>
<evidence type="ECO:0000256" key="5">
    <source>
        <dbReference type="ARBA" id="ARBA00023049"/>
    </source>
</evidence>
<accession>A0AAV6UDL6</accession>
<dbReference type="InterPro" id="IPR001590">
    <property type="entry name" value="Peptidase_M12B"/>
</dbReference>
<dbReference type="AlphaFoldDB" id="A0AAV6UDL6"/>
<feature type="region of interest" description="Disordered" evidence="10">
    <location>
        <begin position="189"/>
        <end position="217"/>
    </location>
</feature>
<evidence type="ECO:0000256" key="9">
    <source>
        <dbReference type="PROSITE-ProRule" id="PRU00500"/>
    </source>
</evidence>
<dbReference type="SUPFAM" id="SSF55486">
    <property type="entry name" value="Metalloproteases ('zincins'), catalytic domain"/>
    <property type="match status" value="1"/>
</dbReference>
<dbReference type="Gene3D" id="3.40.1620.60">
    <property type="match status" value="1"/>
</dbReference>
<dbReference type="Pfam" id="PF00086">
    <property type="entry name" value="Thyroglobulin_1"/>
    <property type="match status" value="2"/>
</dbReference>
<dbReference type="GO" id="GO:0046872">
    <property type="term" value="F:metal ion binding"/>
    <property type="evidence" value="ECO:0007669"/>
    <property type="project" value="UniProtKB-KW"/>
</dbReference>
<evidence type="ECO:0000313" key="14">
    <source>
        <dbReference type="Proteomes" id="UP000827092"/>
    </source>
</evidence>
<feature type="disulfide bond" evidence="9">
    <location>
        <begin position="841"/>
        <end position="848"/>
    </location>
</feature>
<keyword evidence="3" id="KW-0378">Hydrolase</keyword>
<dbReference type="Pfam" id="PF13582">
    <property type="entry name" value="Reprolysin_3"/>
    <property type="match status" value="1"/>
</dbReference>
<keyword evidence="1" id="KW-0645">Protease</keyword>
<dbReference type="CDD" id="cd00191">
    <property type="entry name" value="TY"/>
    <property type="match status" value="2"/>
</dbReference>
<comment type="caution">
    <text evidence="8">Lacks conserved residue(s) required for the propagation of feature annotation.</text>
</comment>
<feature type="binding site" evidence="8">
    <location>
        <position position="453"/>
    </location>
    <ligand>
        <name>Zn(2+)</name>
        <dbReference type="ChEBI" id="CHEBI:29105"/>
        <note>catalytic</note>
    </ligand>
</feature>
<proteinExistence type="predicted"/>
<comment type="caution">
    <text evidence="13">The sequence shown here is derived from an EMBL/GenBank/DDBJ whole genome shotgun (WGS) entry which is preliminary data.</text>
</comment>
<dbReference type="GO" id="GO:0004222">
    <property type="term" value="F:metalloendopeptidase activity"/>
    <property type="evidence" value="ECO:0007669"/>
    <property type="project" value="InterPro"/>
</dbReference>
<dbReference type="PROSITE" id="PS51162">
    <property type="entry name" value="THYROGLOBULIN_1_2"/>
    <property type="match status" value="2"/>
</dbReference>
<sequence>MAARALQTVICWTWIFTNFLPFFIHAKHPYTHLKLHKRMDPVLLKQTFHVESYKEVPPYEVVHVRTLSKRSADDVRSVHLSAFGRDMQLHLQRNDEFDDRLKNMKMYMAESTNNGIQYKEMPTEDDDPGTTYHDLAQMAAVTIRHGTDGKIQMEGTIGNDLVVKPVPTAILVPEDGFVDDEMFLDEDEDYEQQRRGTSYRRNSSSSINNGLRQRQQHRGGAHFVYRGQMMSNDSHSDFLPLDTIRGRFNQGANPGFTFGSRNHHRLRPKRGLASSQDSVWPEILLLVDYGSFVLHGLSSRHIKRYFVSFWNGVDLRYKSLSNPKIRISLAGIIVAKSKDATPYLERNRLPSPNRDAIDAASALTDMGKYLYVEDRLPAYDMAVVMTKLDMCRKQFGGGRCSRGTAGFAYVGGACVVNKRLEKVNSVAIIEDSGGFSGIIVAAHEVGHLLGCVHDGSPPPSYLGGPGASRCPWEDGFIMSDLRHTDRGFRWSKCSVEQFKHFLNGETASCLFNYPDDNKLLDRELPGTMLTLDEQCERDRGTQACFKDSRVCAQLFCYDNDSGYCVSFRPAAEGSSCGDGQVCKNGKCIVDNENIIPDYTHVTRSIVNRVDKEEIEEVVAPKRTTSRPPAPARTPNKPRVNNSIRRNQFTRPTARNKVVTQRETPATTTVAVATKDTPAKECEDVVDKLAGGLTCQEFLERYGDRYSIVLSFLISSSPHKLLPSFNPKMKSIACLLFVAALVATAMAASECEEHRERELKSNSKVKLVPKCTQNGEYDALQCFEGSPFCMCWRPDGSHITEPSLKLKSCACIAHKDRVTARRLIGNYHPQCEADGTYSRTQCHGGMGYCWCVDENGQKVGDGLSECE</sequence>
<keyword evidence="2 8" id="KW-0479">Metal-binding</keyword>
<feature type="binding site" evidence="8">
    <location>
        <position position="447"/>
    </location>
    <ligand>
        <name>Zn(2+)</name>
        <dbReference type="ChEBI" id="CHEBI:29105"/>
        <note>catalytic</note>
    </ligand>
</feature>
<keyword evidence="5" id="KW-0482">Metalloprotease</keyword>
<dbReference type="PROSITE" id="PS50215">
    <property type="entry name" value="ADAM_MEPRO"/>
    <property type="match status" value="1"/>
</dbReference>
<name>A0AAV6UDL6_9ARAC</name>
<dbReference type="InterPro" id="IPR041645">
    <property type="entry name" value="ADAMTS_CR_2"/>
</dbReference>
<feature type="compositionally biased region" description="Low complexity" evidence="10">
    <location>
        <begin position="195"/>
        <end position="212"/>
    </location>
</feature>
<dbReference type="Gene3D" id="3.40.390.10">
    <property type="entry name" value="Collagenase (Catalytic Domain)"/>
    <property type="match status" value="1"/>
</dbReference>
<dbReference type="InterPro" id="IPR036857">
    <property type="entry name" value="Thyroglobulin_1_sf"/>
</dbReference>
<dbReference type="GO" id="GO:0006509">
    <property type="term" value="P:membrane protein ectodomain proteolysis"/>
    <property type="evidence" value="ECO:0007669"/>
    <property type="project" value="TreeGrafter"/>
</dbReference>
<dbReference type="EMBL" id="JAFNEN010000493">
    <property type="protein sequence ID" value="KAG8181839.1"/>
    <property type="molecule type" value="Genomic_DNA"/>
</dbReference>